<evidence type="ECO:0000313" key="2">
    <source>
        <dbReference type="Proteomes" id="UP001060170"/>
    </source>
</evidence>
<organism evidence="1 2">
    <name type="scientific">Puccinia striiformis f. sp. tritici</name>
    <dbReference type="NCBI Taxonomy" id="168172"/>
    <lineage>
        <taxon>Eukaryota</taxon>
        <taxon>Fungi</taxon>
        <taxon>Dikarya</taxon>
        <taxon>Basidiomycota</taxon>
        <taxon>Pucciniomycotina</taxon>
        <taxon>Pucciniomycetes</taxon>
        <taxon>Pucciniales</taxon>
        <taxon>Pucciniaceae</taxon>
        <taxon>Puccinia</taxon>
    </lineage>
</organism>
<keyword evidence="2" id="KW-1185">Reference proteome</keyword>
<reference evidence="2" key="1">
    <citation type="journal article" date="2018" name="BMC Genomics">
        <title>Genomic insights into host adaptation between the wheat stripe rust pathogen (Puccinia striiformis f. sp. tritici) and the barley stripe rust pathogen (Puccinia striiformis f. sp. hordei).</title>
        <authorList>
            <person name="Xia C."/>
            <person name="Wang M."/>
            <person name="Yin C."/>
            <person name="Cornejo O.E."/>
            <person name="Hulbert S.H."/>
            <person name="Chen X."/>
        </authorList>
    </citation>
    <scope>NUCLEOTIDE SEQUENCE [LARGE SCALE GENOMIC DNA]</scope>
    <source>
        <strain evidence="2">93-210</strain>
    </source>
</reference>
<dbReference type="EMBL" id="CM045872">
    <property type="protein sequence ID" value="KAI7949705.1"/>
    <property type="molecule type" value="Genomic_DNA"/>
</dbReference>
<reference evidence="1 2" key="3">
    <citation type="journal article" date="2022" name="Microbiol. Spectr.">
        <title>Folding features and dynamics of 3D genome architecture in plant fungal pathogens.</title>
        <authorList>
            <person name="Xia C."/>
        </authorList>
    </citation>
    <scope>NUCLEOTIDE SEQUENCE [LARGE SCALE GENOMIC DNA]</scope>
    <source>
        <strain evidence="1 2">93-210</strain>
    </source>
</reference>
<sequence>MANFKPSGEDSSSTATTDSDSVVLAPSSGHSPFTRAADFNHNSYLPSSIATLELSL</sequence>
<proteinExistence type="predicted"/>
<comment type="caution">
    <text evidence="1">The sequence shown here is derived from an EMBL/GenBank/DDBJ whole genome shotgun (WGS) entry which is preliminary data.</text>
</comment>
<reference evidence="2" key="2">
    <citation type="journal article" date="2018" name="Mol. Plant Microbe Interact.">
        <title>Genome sequence resources for the wheat stripe rust pathogen (Puccinia striiformis f. sp. tritici) and the barley stripe rust pathogen (Puccinia striiformis f. sp. hordei).</title>
        <authorList>
            <person name="Xia C."/>
            <person name="Wang M."/>
            <person name="Yin C."/>
            <person name="Cornejo O.E."/>
            <person name="Hulbert S.H."/>
            <person name="Chen X."/>
        </authorList>
    </citation>
    <scope>NUCLEOTIDE SEQUENCE [LARGE SCALE GENOMIC DNA]</scope>
    <source>
        <strain evidence="2">93-210</strain>
    </source>
</reference>
<gene>
    <name evidence="1" type="ORF">MJO28_008526</name>
</gene>
<dbReference type="Proteomes" id="UP001060170">
    <property type="component" value="Chromosome 8"/>
</dbReference>
<name>A0ACC0EE44_9BASI</name>
<accession>A0ACC0EE44</accession>
<protein>
    <submittedName>
        <fullName evidence="1">Uncharacterized protein</fullName>
    </submittedName>
</protein>
<evidence type="ECO:0000313" key="1">
    <source>
        <dbReference type="EMBL" id="KAI7949705.1"/>
    </source>
</evidence>